<keyword evidence="3" id="KW-1185">Reference proteome</keyword>
<dbReference type="VEuPathDB" id="FungiDB:ACJ73_06540"/>
<protein>
    <submittedName>
        <fullName evidence="2">Uncharacterized protein</fullName>
    </submittedName>
</protein>
<accession>A0A1J9QPK1</accession>
<feature type="compositionally biased region" description="Polar residues" evidence="1">
    <location>
        <begin position="407"/>
        <end position="417"/>
    </location>
</feature>
<proteinExistence type="predicted"/>
<dbReference type="EMBL" id="LGTZ01001166">
    <property type="protein sequence ID" value="OJD22115.1"/>
    <property type="molecule type" value="Genomic_DNA"/>
</dbReference>
<dbReference type="OrthoDB" id="4188927at2759"/>
<sequence length="449" mass="50566">METRTLSEILQKLSPSTVLDSEALLRAFHEFFLRGTPEQFTAYSVSIAGSAHPTITFNSAGSSVIHPLLFDLFQSPSPVAASGNRESTVSDNVPYEFFTSQQFLHLFQSLSSDIRSMAIAMPYQFFLPFRSKSWGEPDSPPFKKRRRNVGVDKQDKSRVTGEWLKLKAAFKDKLLPTSFEAILTHEGLIDSNLQKGRRLYKSITTAASNIANQIIAYRLSLIYSVHEIDSHSKYVCGKKLKTAAYEQVSKEWDCSLACVKRCERWGKSYTRLIQEAGPAIIFELDNDVSSLCENGRLTDDQRKLFTQWLLTQSKQNRFAKCISAANIILEGLIAYGYTYPELRTTQSRLLNVLRVHLSWEDGGTIYPNKGLTSMVSTDTNMFRFRSQRPCASNVRPGNLEPNRKQTQHIQSTDNSPYYSGLGGSRAVECHNDSFSKQPVYQNSPIGEAG</sequence>
<dbReference type="STRING" id="1658174.A0A1J9QPK1"/>
<evidence type="ECO:0000256" key="1">
    <source>
        <dbReference type="SAM" id="MobiDB-lite"/>
    </source>
</evidence>
<name>A0A1J9QPK1_9EURO</name>
<reference evidence="2 3" key="1">
    <citation type="submission" date="2015-08" db="EMBL/GenBank/DDBJ databases">
        <title>Emmonsia species relationships and genome sequence.</title>
        <authorList>
            <person name="Cuomo C.A."/>
            <person name="Schwartz I.S."/>
            <person name="Kenyon C."/>
            <person name="De Hoog G.S."/>
            <person name="Govender N.P."/>
            <person name="Botha A."/>
            <person name="Moreno L."/>
            <person name="De Vries M."/>
            <person name="Munoz J.F."/>
            <person name="Stielow J.B."/>
        </authorList>
    </citation>
    <scope>NUCLEOTIDE SEQUENCE [LARGE SCALE GENOMIC DNA]</scope>
    <source>
        <strain evidence="2 3">EI222</strain>
    </source>
</reference>
<evidence type="ECO:0000313" key="2">
    <source>
        <dbReference type="EMBL" id="OJD22115.1"/>
    </source>
</evidence>
<comment type="caution">
    <text evidence="2">The sequence shown here is derived from an EMBL/GenBank/DDBJ whole genome shotgun (WGS) entry which is preliminary data.</text>
</comment>
<feature type="region of interest" description="Disordered" evidence="1">
    <location>
        <begin position="390"/>
        <end position="417"/>
    </location>
</feature>
<dbReference type="Proteomes" id="UP000242791">
    <property type="component" value="Unassembled WGS sequence"/>
</dbReference>
<gene>
    <name evidence="2" type="ORF">ACJ73_06540</name>
</gene>
<dbReference type="AlphaFoldDB" id="A0A1J9QPK1"/>
<organism evidence="2 3">
    <name type="scientific">Blastomyces percursus</name>
    <dbReference type="NCBI Taxonomy" id="1658174"/>
    <lineage>
        <taxon>Eukaryota</taxon>
        <taxon>Fungi</taxon>
        <taxon>Dikarya</taxon>
        <taxon>Ascomycota</taxon>
        <taxon>Pezizomycotina</taxon>
        <taxon>Eurotiomycetes</taxon>
        <taxon>Eurotiomycetidae</taxon>
        <taxon>Onygenales</taxon>
        <taxon>Ajellomycetaceae</taxon>
        <taxon>Blastomyces</taxon>
    </lineage>
</organism>
<evidence type="ECO:0000313" key="3">
    <source>
        <dbReference type="Proteomes" id="UP000242791"/>
    </source>
</evidence>